<feature type="compositionally biased region" description="Basic residues" evidence="7">
    <location>
        <begin position="425"/>
        <end position="439"/>
    </location>
</feature>
<keyword evidence="10" id="KW-1185">Reference proteome</keyword>
<dbReference type="GO" id="GO:0000977">
    <property type="term" value="F:RNA polymerase II transcription regulatory region sequence-specific DNA binding"/>
    <property type="evidence" value="ECO:0007669"/>
    <property type="project" value="TreeGrafter"/>
</dbReference>
<dbReference type="EMBL" id="JAODUO010001301">
    <property type="protein sequence ID" value="KAK2166827.1"/>
    <property type="molecule type" value="Genomic_DNA"/>
</dbReference>
<evidence type="ECO:0000256" key="4">
    <source>
        <dbReference type="ARBA" id="ARBA00023125"/>
    </source>
</evidence>
<name>A0AAD9K8V8_RIDPI</name>
<dbReference type="FunFam" id="3.30.450.20:FF:000021">
    <property type="entry name" value="Neuronal PAS domain-containing protein 3"/>
    <property type="match status" value="1"/>
</dbReference>
<evidence type="ECO:0000256" key="1">
    <source>
        <dbReference type="ARBA" id="ARBA00004123"/>
    </source>
</evidence>
<dbReference type="InterPro" id="IPR013655">
    <property type="entry name" value="PAS_fold_3"/>
</dbReference>
<evidence type="ECO:0000259" key="8">
    <source>
        <dbReference type="PROSITE" id="PS50112"/>
    </source>
</evidence>
<dbReference type="InterPro" id="IPR013767">
    <property type="entry name" value="PAS_fold"/>
</dbReference>
<comment type="caution">
    <text evidence="9">The sequence shown here is derived from an EMBL/GenBank/DDBJ whole genome shotgun (WGS) entry which is preliminary data.</text>
</comment>
<keyword evidence="3" id="KW-0805">Transcription regulation</keyword>
<organism evidence="9 10">
    <name type="scientific">Ridgeia piscesae</name>
    <name type="common">Tubeworm</name>
    <dbReference type="NCBI Taxonomy" id="27915"/>
    <lineage>
        <taxon>Eukaryota</taxon>
        <taxon>Metazoa</taxon>
        <taxon>Spiralia</taxon>
        <taxon>Lophotrochozoa</taxon>
        <taxon>Annelida</taxon>
        <taxon>Polychaeta</taxon>
        <taxon>Sedentaria</taxon>
        <taxon>Canalipalpata</taxon>
        <taxon>Sabellida</taxon>
        <taxon>Siboglinidae</taxon>
        <taxon>Ridgeia</taxon>
    </lineage>
</organism>
<accession>A0AAD9K8V8</accession>
<dbReference type="PANTHER" id="PTHR23043">
    <property type="entry name" value="HYPOXIA-INDUCIBLE FACTOR 1 ALPHA"/>
    <property type="match status" value="1"/>
</dbReference>
<proteinExistence type="predicted"/>
<comment type="subcellular location">
    <subcellularLocation>
        <location evidence="1">Nucleus</location>
    </subcellularLocation>
</comment>
<sequence>MVTCGCASYCHSCLGVSVSSSCGLLQSLDGFGFALANDGRFLYISETVSIYLGLSQVDMTGSCVFDYVHPQDHQELADEMGLAPPYRHNYPSPDGAGSDDGSSASTTPRPTSPTIPEKGNLMNPPAAKGLHRCFCVRMKSTLTKRGVHVKSSGYRVVQILTRLRSQMSFSLPRKHPTPLLGCVGLAIALPAPTITELLLTTDMFVTRLSPNLNVIYCEPRLGDMIDLQADEITNQSLYSFCHAEDLQKLRKSHSDLLQKGQVLTDYYRLMLAHGGWVWVQTCATVMCNVKNIEEQNIIAVNYVLSGSEYAGCVMNLRQMKKMKDVGQSDHSETDRGSLGQESPLSPPPESPPGGERGGFSDDEQRGQKRKHPSRLTDSTRDREDDPSPYDITSLYPQQLQGKLGLSEGAYNGQSYSERLSESRNSRRKMDRPKKRKHSANKTDPREGVEDCMEDFLSCGSSDVDCPIVDCPTDRSDVPQRCASPEVTTSEKNASVSPHGDSPVMHSPVAMTTASATAITGSALWLSTSVDAAANISTSTSASVRELEEVMNKHLPGDVNHMRTSSSSRADCSHPAQLPKHKSAIQWVGSQSQALDHLPATNLLRSFYTSRESVIRSTVYSHRTPQYYSDMQSSLLTPPGGSTGMAGDTYKDMVSPFVPTQMGVSKASAGSLAYNLMAAYPTNPINVSMASSLSDSYGLATPPSSVSPQDSYSNPFANQLLAETSSGRKYRQFCHEASGIPIKPQAYPLPAHATLPTYEHAKTPYSPSTGYYGNTFASYSHISSPAPAHYHESSKNRSTW</sequence>
<evidence type="ECO:0000256" key="3">
    <source>
        <dbReference type="ARBA" id="ARBA00023015"/>
    </source>
</evidence>
<feature type="compositionally biased region" description="Polar residues" evidence="7">
    <location>
        <begin position="485"/>
        <end position="495"/>
    </location>
</feature>
<keyword evidence="2" id="KW-0677">Repeat</keyword>
<dbReference type="FunFam" id="3.30.450.20:FF:000025">
    <property type="entry name" value="Neuronal PAS domain protein 3 isoform 1"/>
    <property type="match status" value="1"/>
</dbReference>
<evidence type="ECO:0000256" key="7">
    <source>
        <dbReference type="SAM" id="MobiDB-lite"/>
    </source>
</evidence>
<feature type="region of interest" description="Disordered" evidence="7">
    <location>
        <begin position="556"/>
        <end position="575"/>
    </location>
</feature>
<evidence type="ECO:0000313" key="10">
    <source>
        <dbReference type="Proteomes" id="UP001209878"/>
    </source>
</evidence>
<evidence type="ECO:0000256" key="6">
    <source>
        <dbReference type="ARBA" id="ARBA00023242"/>
    </source>
</evidence>
<dbReference type="CDD" id="cd00130">
    <property type="entry name" value="PAS"/>
    <property type="match status" value="2"/>
</dbReference>
<gene>
    <name evidence="9" type="ORF">NP493_1301g00006</name>
</gene>
<dbReference type="GO" id="GO:0000981">
    <property type="term" value="F:DNA-binding transcription factor activity, RNA polymerase II-specific"/>
    <property type="evidence" value="ECO:0007669"/>
    <property type="project" value="TreeGrafter"/>
</dbReference>
<dbReference type="SUPFAM" id="SSF55785">
    <property type="entry name" value="PYP-like sensor domain (PAS domain)"/>
    <property type="match status" value="2"/>
</dbReference>
<feature type="region of interest" description="Disordered" evidence="7">
    <location>
        <begin position="82"/>
        <end position="124"/>
    </location>
</feature>
<feature type="compositionally biased region" description="Low complexity" evidence="7">
    <location>
        <begin position="91"/>
        <end position="116"/>
    </location>
</feature>
<dbReference type="Pfam" id="PF00989">
    <property type="entry name" value="PAS"/>
    <property type="match status" value="1"/>
</dbReference>
<feature type="domain" description="PAS" evidence="8">
    <location>
        <begin position="24"/>
        <end position="80"/>
    </location>
</feature>
<reference evidence="9" key="1">
    <citation type="journal article" date="2023" name="Mol. Biol. Evol.">
        <title>Third-Generation Sequencing Reveals the Adaptive Role of the Epigenome in Three Deep-Sea Polychaetes.</title>
        <authorList>
            <person name="Perez M."/>
            <person name="Aroh O."/>
            <person name="Sun Y."/>
            <person name="Lan Y."/>
            <person name="Juniper S.K."/>
            <person name="Young C.R."/>
            <person name="Angers B."/>
            <person name="Qian P.Y."/>
        </authorList>
    </citation>
    <scope>NUCLEOTIDE SEQUENCE</scope>
    <source>
        <strain evidence="9">R07B-5</strain>
    </source>
</reference>
<dbReference type="Gene3D" id="3.30.450.20">
    <property type="entry name" value="PAS domain"/>
    <property type="match status" value="2"/>
</dbReference>
<keyword evidence="4" id="KW-0238">DNA-binding</keyword>
<dbReference type="InterPro" id="IPR000014">
    <property type="entry name" value="PAS"/>
</dbReference>
<feature type="domain" description="PAS" evidence="8">
    <location>
        <begin position="190"/>
        <end position="260"/>
    </location>
</feature>
<dbReference type="GO" id="GO:0005634">
    <property type="term" value="C:nucleus"/>
    <property type="evidence" value="ECO:0007669"/>
    <property type="project" value="UniProtKB-SubCell"/>
</dbReference>
<evidence type="ECO:0000256" key="2">
    <source>
        <dbReference type="ARBA" id="ARBA00022737"/>
    </source>
</evidence>
<dbReference type="Proteomes" id="UP001209878">
    <property type="component" value="Unassembled WGS sequence"/>
</dbReference>
<dbReference type="PROSITE" id="PS50112">
    <property type="entry name" value="PAS"/>
    <property type="match status" value="2"/>
</dbReference>
<keyword evidence="6" id="KW-0539">Nucleus</keyword>
<dbReference type="PANTHER" id="PTHR23043:SF26">
    <property type="entry name" value="PROTEIN TRACHEALESS"/>
    <property type="match status" value="1"/>
</dbReference>
<dbReference type="SMART" id="SM00091">
    <property type="entry name" value="PAS"/>
    <property type="match status" value="2"/>
</dbReference>
<protein>
    <recommendedName>
        <fullName evidence="8">PAS domain-containing protein</fullName>
    </recommendedName>
</protein>
<feature type="region of interest" description="Disordered" evidence="7">
    <location>
        <begin position="476"/>
        <end position="501"/>
    </location>
</feature>
<evidence type="ECO:0000313" key="9">
    <source>
        <dbReference type="EMBL" id="KAK2166827.1"/>
    </source>
</evidence>
<feature type="compositionally biased region" description="Basic and acidic residues" evidence="7">
    <location>
        <begin position="323"/>
        <end position="335"/>
    </location>
</feature>
<dbReference type="AlphaFoldDB" id="A0AAD9K8V8"/>
<feature type="region of interest" description="Disordered" evidence="7">
    <location>
        <begin position="323"/>
        <end position="446"/>
    </location>
</feature>
<dbReference type="InterPro" id="IPR035965">
    <property type="entry name" value="PAS-like_dom_sf"/>
</dbReference>
<dbReference type="Pfam" id="PF08447">
    <property type="entry name" value="PAS_3"/>
    <property type="match status" value="1"/>
</dbReference>
<evidence type="ECO:0000256" key="5">
    <source>
        <dbReference type="ARBA" id="ARBA00023163"/>
    </source>
</evidence>
<keyword evidence="5" id="KW-0804">Transcription</keyword>